<evidence type="ECO:0000313" key="2">
    <source>
        <dbReference type="EMBL" id="MBG6067437.1"/>
    </source>
</evidence>
<keyword evidence="3" id="KW-1185">Reference proteome</keyword>
<comment type="caution">
    <text evidence="2">The sequence shown here is derived from an EMBL/GenBank/DDBJ whole genome shotgun (WGS) entry which is preliminary data.</text>
</comment>
<dbReference type="EMBL" id="JADOTX010000001">
    <property type="protein sequence ID" value="MBG6067437.1"/>
    <property type="molecule type" value="Genomic_DNA"/>
</dbReference>
<sequence length="43" mass="4408">MRRAPGQDGVDPSSRPAGADAEYLSCPDGAASIVETGLAHRPQ</sequence>
<proteinExistence type="predicted"/>
<protein>
    <submittedName>
        <fullName evidence="2">Uncharacterized protein</fullName>
    </submittedName>
</protein>
<evidence type="ECO:0000256" key="1">
    <source>
        <dbReference type="SAM" id="MobiDB-lite"/>
    </source>
</evidence>
<name>A0ABS0JK36_9ACTN</name>
<reference evidence="2 3" key="1">
    <citation type="submission" date="2020-11" db="EMBL/GenBank/DDBJ databases">
        <title>Sequencing the genomes of 1000 actinobacteria strains.</title>
        <authorList>
            <person name="Klenk H.-P."/>
        </authorList>
    </citation>
    <scope>NUCLEOTIDE SEQUENCE [LARGE SCALE GENOMIC DNA]</scope>
    <source>
        <strain evidence="2 3">DSM 101692</strain>
    </source>
</reference>
<accession>A0ABS0JK36</accession>
<evidence type="ECO:0000313" key="3">
    <source>
        <dbReference type="Proteomes" id="UP000614915"/>
    </source>
</evidence>
<dbReference type="RefSeq" id="WP_269155087.1">
    <property type="nucleotide sequence ID" value="NZ_JADOTX010000001.1"/>
</dbReference>
<feature type="region of interest" description="Disordered" evidence="1">
    <location>
        <begin position="1"/>
        <end position="24"/>
    </location>
</feature>
<gene>
    <name evidence="2" type="ORF">IW248_003724</name>
</gene>
<dbReference type="Proteomes" id="UP000614915">
    <property type="component" value="Unassembled WGS sequence"/>
</dbReference>
<organism evidence="2 3">
    <name type="scientific">Micromonospora ureilytica</name>
    <dbReference type="NCBI Taxonomy" id="709868"/>
    <lineage>
        <taxon>Bacteria</taxon>
        <taxon>Bacillati</taxon>
        <taxon>Actinomycetota</taxon>
        <taxon>Actinomycetes</taxon>
        <taxon>Micromonosporales</taxon>
        <taxon>Micromonosporaceae</taxon>
        <taxon>Micromonospora</taxon>
    </lineage>
</organism>